<gene>
    <name evidence="1" type="ORF">I5L79_21495</name>
</gene>
<dbReference type="Proteomes" id="UP000601099">
    <property type="component" value="Unassembled WGS sequence"/>
</dbReference>
<evidence type="ECO:0000313" key="2">
    <source>
        <dbReference type="Proteomes" id="UP000601099"/>
    </source>
</evidence>
<dbReference type="EMBL" id="JADWYK010000020">
    <property type="protein sequence ID" value="MBG8556134.1"/>
    <property type="molecule type" value="Genomic_DNA"/>
</dbReference>
<dbReference type="RefSeq" id="WP_196957151.1">
    <property type="nucleotide sequence ID" value="NZ_JADWYK010000020.1"/>
</dbReference>
<proteinExistence type="predicted"/>
<protein>
    <recommendedName>
        <fullName evidence="3">HEAT repeat domain-containing protein</fullName>
    </recommendedName>
</protein>
<name>A0ABS0L7K8_9BACT</name>
<reference evidence="1 2" key="1">
    <citation type="submission" date="2020-11" db="EMBL/GenBank/DDBJ databases">
        <title>Hymenobacter sp.</title>
        <authorList>
            <person name="Kim M.K."/>
        </authorList>
    </citation>
    <scope>NUCLEOTIDE SEQUENCE [LARGE SCALE GENOMIC DNA]</scope>
    <source>
        <strain evidence="1 2">BT594</strain>
    </source>
</reference>
<evidence type="ECO:0000313" key="1">
    <source>
        <dbReference type="EMBL" id="MBG8556134.1"/>
    </source>
</evidence>
<accession>A0ABS0L7K8</accession>
<organism evidence="1 2">
    <name type="scientific">Hymenobacter guriensis</name>
    <dbReference type="NCBI Taxonomy" id="2793065"/>
    <lineage>
        <taxon>Bacteria</taxon>
        <taxon>Pseudomonadati</taxon>
        <taxon>Bacteroidota</taxon>
        <taxon>Cytophagia</taxon>
        <taxon>Cytophagales</taxon>
        <taxon>Hymenobacteraceae</taxon>
        <taxon>Hymenobacter</taxon>
    </lineage>
</organism>
<evidence type="ECO:0008006" key="3">
    <source>
        <dbReference type="Google" id="ProtNLM"/>
    </source>
</evidence>
<comment type="caution">
    <text evidence="1">The sequence shown here is derived from an EMBL/GenBank/DDBJ whole genome shotgun (WGS) entry which is preliminary data.</text>
</comment>
<sequence>MTIIRTLKKSFIHSVRRGTGRADLIAEANPEIDFSADIIDAALKNYAYDGQAEPSRAHYLYQLYRLSSQQKRIRRAVLNALAQEREDTWTLTQLYELALRFAQDGDQGARRAMYRRFLRNPIHGSDWVGADEIMELDGWEGLKYIARTFGQALAKNPAGWQDDDLIRSFQQQHPAINVWQELHQLAEQDEDVRRYVQNIEATLAHHATLQRPRTQLATLEEILCAPRAGYRRFALQKRGLEPNELRQLAERFVREKNNAVRENLLYVFTLFPFPLSYEPILALAQQKPSSKNRLTEFATYALRHLKGPAIREFALQRLLGTTRPSVYTDLLISNYQEGDAALLTTLVSRFHQEHTIEALACSYTEIYQANKTPECAAPLLALYHKMTCGLHRHTVVQLLLESQVLPAWLNEELPYDSYAGTRLLHQPPL</sequence>
<keyword evidence="2" id="KW-1185">Reference proteome</keyword>